<dbReference type="InterPro" id="IPR058240">
    <property type="entry name" value="rSAM_sf"/>
</dbReference>
<evidence type="ECO:0000256" key="5">
    <source>
        <dbReference type="ARBA" id="ARBA00023014"/>
    </source>
</evidence>
<dbReference type="Proteomes" id="UP000196053">
    <property type="component" value="Chromosome I"/>
</dbReference>
<dbReference type="PANTHER" id="PTHR43409">
    <property type="entry name" value="ANAEROBIC MAGNESIUM-PROTOPORPHYRIN IX MONOMETHYL ESTER CYCLASE-RELATED"/>
    <property type="match status" value="1"/>
</dbReference>
<dbReference type="PROSITE" id="PS51918">
    <property type="entry name" value="RADICAL_SAM"/>
    <property type="match status" value="1"/>
</dbReference>
<evidence type="ECO:0000259" key="7">
    <source>
        <dbReference type="PROSITE" id="PS51918"/>
    </source>
</evidence>
<dbReference type="SMART" id="SM00729">
    <property type="entry name" value="Elp3"/>
    <property type="match status" value="1"/>
</dbReference>
<dbReference type="PANTHER" id="PTHR43409:SF16">
    <property type="entry name" value="SLR0320 PROTEIN"/>
    <property type="match status" value="1"/>
</dbReference>
<dbReference type="GO" id="GO:0031419">
    <property type="term" value="F:cobalamin binding"/>
    <property type="evidence" value="ECO:0007669"/>
    <property type="project" value="InterPro"/>
</dbReference>
<dbReference type="KEGG" id="hsd:SD1D_0196"/>
<accession>A0A0K8J319</accession>
<sequence length="581" mass="67664">MKILLVAVDAKYIHTNLAVHSLKAYSEIYGDHINIAQFSINHSKDDILRGIYLEQADVVAFSCYIWNIGLILRVIKSLRKIQPQVKIWFGGPEVSYYPKEYLLKYQELDGIVIGEGEETFYELTQYYLNEGRSLDSIDGIAYKDSAKLQLLNESLSNGITITSPRKSMALDKLPFAYENMESHKNKIIYYESSRGCPYSCSYCLSSANRGVRLRNLDLVKKELKIFLDNMVPQVKFVDRTFNCNKSHAMEIWRFIKENDNGITNFHFEITADLLSQEELKLLESLRPGLIQLEIGVQTTNPDTMKAIKRTVDFKTLSENVKRIKKAHNIHQHLDLIAGLPLEDFASFEKSFNDVYGLKPDQLQLGFLKVLKGSIIEKDCKEYGIVYNDEAPYEVLYTNHLSYDEILELKGICDMVEVYYNSGQFAYSMEYLEHFFDSPMKLYQSLYHYYHKKGLYTLAHSRMRRYEILLDFFKDLIASNKEKSSLEWEVFKEIILFDLCLREGLKNRPDYFGPPIEYHKYRKICDEQKASRARTHLEKFNYDVISCARTGKAIKKNHIILFDYGSRDPLNNSAKIKILLDE</sequence>
<dbReference type="SUPFAM" id="SSF102114">
    <property type="entry name" value="Radical SAM enzymes"/>
    <property type="match status" value="1"/>
</dbReference>
<feature type="domain" description="B12-binding" evidence="6">
    <location>
        <begin position="1"/>
        <end position="134"/>
    </location>
</feature>
<keyword evidence="3" id="KW-0479">Metal-binding</keyword>
<protein>
    <submittedName>
        <fullName evidence="8">Uncharacterized protein</fullName>
    </submittedName>
</protein>
<name>A0A0K8J319_9FIRM</name>
<dbReference type="GO" id="GO:0046872">
    <property type="term" value="F:metal ion binding"/>
    <property type="evidence" value="ECO:0007669"/>
    <property type="project" value="UniProtKB-KW"/>
</dbReference>
<comment type="cofactor">
    <cofactor evidence="1">
        <name>[4Fe-4S] cluster</name>
        <dbReference type="ChEBI" id="CHEBI:49883"/>
    </cofactor>
</comment>
<dbReference type="PROSITE" id="PS51332">
    <property type="entry name" value="B12_BINDING"/>
    <property type="match status" value="1"/>
</dbReference>
<keyword evidence="4" id="KW-0408">Iron</keyword>
<dbReference type="InterPro" id="IPR006638">
    <property type="entry name" value="Elp3/MiaA/NifB-like_rSAM"/>
</dbReference>
<dbReference type="InterPro" id="IPR036724">
    <property type="entry name" value="Cobalamin-bd_sf"/>
</dbReference>
<dbReference type="InterPro" id="IPR006158">
    <property type="entry name" value="Cobalamin-bd"/>
</dbReference>
<dbReference type="Gene3D" id="3.40.50.280">
    <property type="entry name" value="Cobalamin-binding domain"/>
    <property type="match status" value="1"/>
</dbReference>
<keyword evidence="5" id="KW-0411">Iron-sulfur</keyword>
<organism evidence="8 9">
    <name type="scientific">Herbinix luporum</name>
    <dbReference type="NCBI Taxonomy" id="1679721"/>
    <lineage>
        <taxon>Bacteria</taxon>
        <taxon>Bacillati</taxon>
        <taxon>Bacillota</taxon>
        <taxon>Clostridia</taxon>
        <taxon>Lachnospirales</taxon>
        <taxon>Lachnospiraceae</taxon>
        <taxon>Herbinix</taxon>
    </lineage>
</organism>
<keyword evidence="9" id="KW-1185">Reference proteome</keyword>
<dbReference type="SUPFAM" id="SSF52242">
    <property type="entry name" value="Cobalamin (vitamin B12)-binding domain"/>
    <property type="match status" value="1"/>
</dbReference>
<dbReference type="GO" id="GO:0051539">
    <property type="term" value="F:4 iron, 4 sulfur cluster binding"/>
    <property type="evidence" value="ECO:0007669"/>
    <property type="project" value="UniProtKB-KW"/>
</dbReference>
<reference evidence="9" key="1">
    <citation type="submission" date="2015-09" db="EMBL/GenBank/DDBJ databases">
        <authorList>
            <person name="Wibberg D."/>
        </authorList>
    </citation>
    <scope>NUCLEOTIDE SEQUENCE [LARGE SCALE GENOMIC DNA]</scope>
    <source>
        <strain evidence="9">SD1D</strain>
    </source>
</reference>
<dbReference type="SFLD" id="SFLDG01123">
    <property type="entry name" value="methyltransferase_(Class_B)"/>
    <property type="match status" value="1"/>
</dbReference>
<dbReference type="InterPro" id="IPR023404">
    <property type="entry name" value="rSAM_horseshoe"/>
</dbReference>
<dbReference type="SFLD" id="SFLDG01082">
    <property type="entry name" value="B12-binding_domain_containing"/>
    <property type="match status" value="1"/>
</dbReference>
<dbReference type="CDD" id="cd02068">
    <property type="entry name" value="radical_SAM_B12_BD"/>
    <property type="match status" value="1"/>
</dbReference>
<dbReference type="GO" id="GO:0005829">
    <property type="term" value="C:cytosol"/>
    <property type="evidence" value="ECO:0007669"/>
    <property type="project" value="TreeGrafter"/>
</dbReference>
<keyword evidence="2" id="KW-0949">S-adenosyl-L-methionine</keyword>
<dbReference type="Pfam" id="PF04055">
    <property type="entry name" value="Radical_SAM"/>
    <property type="match status" value="1"/>
</dbReference>
<evidence type="ECO:0000256" key="3">
    <source>
        <dbReference type="ARBA" id="ARBA00022723"/>
    </source>
</evidence>
<dbReference type="EMBL" id="LN879430">
    <property type="protein sequence ID" value="CUH91749.1"/>
    <property type="molecule type" value="Genomic_DNA"/>
</dbReference>
<evidence type="ECO:0000256" key="4">
    <source>
        <dbReference type="ARBA" id="ARBA00023004"/>
    </source>
</evidence>
<evidence type="ECO:0000256" key="1">
    <source>
        <dbReference type="ARBA" id="ARBA00001966"/>
    </source>
</evidence>
<dbReference type="Gene3D" id="3.80.30.20">
    <property type="entry name" value="tm_1862 like domain"/>
    <property type="match status" value="1"/>
</dbReference>
<dbReference type="InterPro" id="IPR034466">
    <property type="entry name" value="Methyltransferase_Class_B"/>
</dbReference>
<gene>
    <name evidence="8" type="ORF">SD1D_0196</name>
</gene>
<dbReference type="CDD" id="cd01335">
    <property type="entry name" value="Radical_SAM"/>
    <property type="match status" value="1"/>
</dbReference>
<dbReference type="InterPro" id="IPR025288">
    <property type="entry name" value="DUF4080"/>
</dbReference>
<evidence type="ECO:0000259" key="6">
    <source>
        <dbReference type="PROSITE" id="PS51332"/>
    </source>
</evidence>
<dbReference type="InterPro" id="IPR051198">
    <property type="entry name" value="BchE-like"/>
</dbReference>
<feature type="domain" description="Radical SAM core" evidence="7">
    <location>
        <begin position="182"/>
        <end position="403"/>
    </location>
</feature>
<dbReference type="InterPro" id="IPR007197">
    <property type="entry name" value="rSAM"/>
</dbReference>
<evidence type="ECO:0000256" key="2">
    <source>
        <dbReference type="ARBA" id="ARBA00022691"/>
    </source>
</evidence>
<dbReference type="GO" id="GO:0003824">
    <property type="term" value="F:catalytic activity"/>
    <property type="evidence" value="ECO:0007669"/>
    <property type="project" value="InterPro"/>
</dbReference>
<dbReference type="Pfam" id="PF13311">
    <property type="entry name" value="DUF4080"/>
    <property type="match status" value="1"/>
</dbReference>
<dbReference type="AlphaFoldDB" id="A0A0K8J319"/>
<evidence type="ECO:0000313" key="8">
    <source>
        <dbReference type="EMBL" id="CUH91749.1"/>
    </source>
</evidence>
<dbReference type="Pfam" id="PF02310">
    <property type="entry name" value="B12-binding"/>
    <property type="match status" value="1"/>
</dbReference>
<proteinExistence type="predicted"/>
<dbReference type="OrthoDB" id="9801424at2"/>
<dbReference type="SFLD" id="SFLDS00029">
    <property type="entry name" value="Radical_SAM"/>
    <property type="match status" value="1"/>
</dbReference>
<dbReference type="RefSeq" id="WP_058257194.1">
    <property type="nucleotide sequence ID" value="NZ_DUPS01000002.1"/>
</dbReference>
<evidence type="ECO:0000313" key="9">
    <source>
        <dbReference type="Proteomes" id="UP000196053"/>
    </source>
</evidence>